<evidence type="ECO:0000259" key="8">
    <source>
        <dbReference type="PROSITE" id="PS50113"/>
    </source>
</evidence>
<evidence type="ECO:0000259" key="7">
    <source>
        <dbReference type="PROSITE" id="PS50112"/>
    </source>
</evidence>
<evidence type="ECO:0000256" key="1">
    <source>
        <dbReference type="ARBA" id="ARBA00004651"/>
    </source>
</evidence>
<dbReference type="GO" id="GO:0052621">
    <property type="term" value="F:diguanylate cyclase activity"/>
    <property type="evidence" value="ECO:0007669"/>
    <property type="project" value="UniProtKB-EC"/>
</dbReference>
<feature type="transmembrane region" description="Helical" evidence="6">
    <location>
        <begin position="149"/>
        <end position="169"/>
    </location>
</feature>
<feature type="transmembrane region" description="Helical" evidence="6">
    <location>
        <begin position="115"/>
        <end position="137"/>
    </location>
</feature>
<feature type="transmembrane region" description="Helical" evidence="6">
    <location>
        <begin position="268"/>
        <end position="287"/>
    </location>
</feature>
<organism evidence="10 11">
    <name type="scientific">Lysobacter firmicutimachus</name>
    <dbReference type="NCBI Taxonomy" id="1792846"/>
    <lineage>
        <taxon>Bacteria</taxon>
        <taxon>Pseudomonadati</taxon>
        <taxon>Pseudomonadota</taxon>
        <taxon>Gammaproteobacteria</taxon>
        <taxon>Lysobacterales</taxon>
        <taxon>Lysobacteraceae</taxon>
        <taxon>Lysobacter</taxon>
    </lineage>
</organism>
<evidence type="ECO:0000313" key="11">
    <source>
        <dbReference type="Proteomes" id="UP001387215"/>
    </source>
</evidence>
<dbReference type="EMBL" id="JBANDL010000002">
    <property type="protein sequence ID" value="MEI2453530.1"/>
    <property type="molecule type" value="Genomic_DNA"/>
</dbReference>
<keyword evidence="2" id="KW-1003">Cell membrane</keyword>
<feature type="transmembrane region" description="Helical" evidence="6">
    <location>
        <begin position="229"/>
        <end position="248"/>
    </location>
</feature>
<evidence type="ECO:0000256" key="2">
    <source>
        <dbReference type="ARBA" id="ARBA00022475"/>
    </source>
</evidence>
<dbReference type="EC" id="2.7.7.65" evidence="10"/>
<dbReference type="InterPro" id="IPR000014">
    <property type="entry name" value="PAS"/>
</dbReference>
<dbReference type="InterPro" id="IPR007895">
    <property type="entry name" value="MASE1"/>
</dbReference>
<dbReference type="Pfam" id="PF08447">
    <property type="entry name" value="PAS_3"/>
    <property type="match status" value="1"/>
</dbReference>
<dbReference type="Gene3D" id="3.30.450.20">
    <property type="entry name" value="PAS domain"/>
    <property type="match status" value="1"/>
</dbReference>
<dbReference type="InterPro" id="IPR035965">
    <property type="entry name" value="PAS-like_dom_sf"/>
</dbReference>
<dbReference type="PANTHER" id="PTHR44757:SF2">
    <property type="entry name" value="BIOFILM ARCHITECTURE MAINTENANCE PROTEIN MBAA"/>
    <property type="match status" value="1"/>
</dbReference>
<accession>A0ABU8CZ68</accession>
<feature type="transmembrane region" description="Helical" evidence="6">
    <location>
        <begin position="84"/>
        <end position="103"/>
    </location>
</feature>
<feature type="domain" description="PAS" evidence="7">
    <location>
        <begin position="299"/>
        <end position="368"/>
    </location>
</feature>
<keyword evidence="11" id="KW-1185">Reference proteome</keyword>
<protein>
    <submittedName>
        <fullName evidence="10">Diguanylate cyclase</fullName>
        <ecNumber evidence="10">2.7.7.65</ecNumber>
    </submittedName>
</protein>
<dbReference type="SUPFAM" id="SSF55785">
    <property type="entry name" value="PYP-like sensor domain (PAS domain)"/>
    <property type="match status" value="1"/>
</dbReference>
<feature type="transmembrane region" description="Helical" evidence="6">
    <location>
        <begin position="189"/>
        <end position="217"/>
    </location>
</feature>
<feature type="domain" description="PAC" evidence="8">
    <location>
        <begin position="371"/>
        <end position="423"/>
    </location>
</feature>
<keyword evidence="4 6" id="KW-1133">Transmembrane helix</keyword>
<dbReference type="PANTHER" id="PTHR44757">
    <property type="entry name" value="DIGUANYLATE CYCLASE DGCP"/>
    <property type="match status" value="1"/>
</dbReference>
<dbReference type="RefSeq" id="WP_336130835.1">
    <property type="nucleotide sequence ID" value="NZ_JBANDL010000002.1"/>
</dbReference>
<dbReference type="SUPFAM" id="SSF55073">
    <property type="entry name" value="Nucleotide cyclase"/>
    <property type="match status" value="1"/>
</dbReference>
<sequence length="604" mass="65217">MSSIEPKRIGWDALLMALLTGVSAWAAMALSRGPGELSAVWIGNGILVGWLLSRPTERWPWYLGAAAATELAVRLGVGDQAVSAAVVAAANLIEALILAGVVRRFVPDVGDPKRWISLGGIATASTLLACAVSGFMAAGAMRVLHAAPFWPGFLTWFSAHVVGLVIFATTTLVAQREGRRMFTAPGRGLSFLLTMALLAAIALAVFLSSYPLLFLAYPPLLLGAIRHRFAGVAVGVVLLTLIGSVATALGHGPLWLADVDTPGRIALLQLYIAGGCLITIPVALAMAERKRLVTGLRDSERRYRMLADYSHDVVVRMRADGQRVYVSPSARDILGWEPAQMLGSRESLVHPEDLERQQRLLAEVIASGEPRTAVYRIRHKNGHYVWIEAVTRAIPAEDGNGMEAIYAGRDITRRVETERALEASRQELERLARFDALTGLANRRQFEERMNLAVLGLNRGASLSLLYLDIDRFKQINDNLGHATGDEVLRSFAQRLLGCVRSGDLAARLGGDEFVVLIEDAAVPSAAEAVARKLIERMRRPIAIGERELSVTTSIGVAYADRPVETAKLLAAADAALYCAKRERNTYCLQAVAADAAPRAAARG</sequence>
<proteinExistence type="predicted"/>
<evidence type="ECO:0000313" key="10">
    <source>
        <dbReference type="EMBL" id="MEI2453530.1"/>
    </source>
</evidence>
<name>A0ABU8CZ68_9GAMM</name>
<evidence type="ECO:0000256" key="6">
    <source>
        <dbReference type="SAM" id="Phobius"/>
    </source>
</evidence>
<dbReference type="InterPro" id="IPR013655">
    <property type="entry name" value="PAS_fold_3"/>
</dbReference>
<keyword evidence="3 6" id="KW-0812">Transmembrane</keyword>
<dbReference type="InterPro" id="IPR052155">
    <property type="entry name" value="Biofilm_reg_signaling"/>
</dbReference>
<keyword evidence="10" id="KW-0808">Transferase</keyword>
<dbReference type="InterPro" id="IPR029787">
    <property type="entry name" value="Nucleotide_cyclase"/>
</dbReference>
<reference evidence="10 11" key="1">
    <citation type="submission" date="2024-02" db="EMBL/GenBank/DDBJ databases">
        <title>Lysobacter Genome Sequencing and Mining.</title>
        <authorList>
            <person name="Bierman J."/>
            <person name="Walker M.C."/>
        </authorList>
    </citation>
    <scope>NUCLEOTIDE SEQUENCE [LARGE SCALE GENOMIC DNA]</scope>
    <source>
        <strain evidence="10 11">PB6250</strain>
    </source>
</reference>
<comment type="subcellular location">
    <subcellularLocation>
        <location evidence="1">Cell membrane</location>
        <topology evidence="1">Multi-pass membrane protein</topology>
    </subcellularLocation>
</comment>
<dbReference type="InterPro" id="IPR000160">
    <property type="entry name" value="GGDEF_dom"/>
</dbReference>
<evidence type="ECO:0000259" key="9">
    <source>
        <dbReference type="PROSITE" id="PS50887"/>
    </source>
</evidence>
<comment type="caution">
    <text evidence="10">The sequence shown here is derived from an EMBL/GenBank/DDBJ whole genome shotgun (WGS) entry which is preliminary data.</text>
</comment>
<dbReference type="PROSITE" id="PS50112">
    <property type="entry name" value="PAS"/>
    <property type="match status" value="1"/>
</dbReference>
<dbReference type="SMART" id="SM00267">
    <property type="entry name" value="GGDEF"/>
    <property type="match status" value="1"/>
</dbReference>
<keyword evidence="5 6" id="KW-0472">Membrane</keyword>
<dbReference type="PROSITE" id="PS50113">
    <property type="entry name" value="PAC"/>
    <property type="match status" value="1"/>
</dbReference>
<dbReference type="SMART" id="SM00086">
    <property type="entry name" value="PAC"/>
    <property type="match status" value="1"/>
</dbReference>
<dbReference type="SMART" id="SM00091">
    <property type="entry name" value="PAS"/>
    <property type="match status" value="1"/>
</dbReference>
<dbReference type="Gene3D" id="3.30.70.270">
    <property type="match status" value="1"/>
</dbReference>
<dbReference type="NCBIfam" id="TIGR00254">
    <property type="entry name" value="GGDEF"/>
    <property type="match status" value="1"/>
</dbReference>
<dbReference type="InterPro" id="IPR043128">
    <property type="entry name" value="Rev_trsase/Diguanyl_cyclase"/>
</dbReference>
<evidence type="ECO:0000256" key="3">
    <source>
        <dbReference type="ARBA" id="ARBA00022692"/>
    </source>
</evidence>
<dbReference type="Pfam" id="PF05231">
    <property type="entry name" value="MASE1"/>
    <property type="match status" value="1"/>
</dbReference>
<feature type="domain" description="GGDEF" evidence="9">
    <location>
        <begin position="461"/>
        <end position="592"/>
    </location>
</feature>
<dbReference type="PROSITE" id="PS50887">
    <property type="entry name" value="GGDEF"/>
    <property type="match status" value="1"/>
</dbReference>
<evidence type="ECO:0000256" key="5">
    <source>
        <dbReference type="ARBA" id="ARBA00023136"/>
    </source>
</evidence>
<dbReference type="NCBIfam" id="TIGR00229">
    <property type="entry name" value="sensory_box"/>
    <property type="match status" value="1"/>
</dbReference>
<dbReference type="InterPro" id="IPR000700">
    <property type="entry name" value="PAS-assoc_C"/>
</dbReference>
<evidence type="ECO:0000256" key="4">
    <source>
        <dbReference type="ARBA" id="ARBA00022989"/>
    </source>
</evidence>
<dbReference type="Pfam" id="PF00990">
    <property type="entry name" value="GGDEF"/>
    <property type="match status" value="1"/>
</dbReference>
<gene>
    <name evidence="10" type="ORF">V2J18_02440</name>
</gene>
<dbReference type="Proteomes" id="UP001387215">
    <property type="component" value="Unassembled WGS sequence"/>
</dbReference>
<dbReference type="CDD" id="cd00130">
    <property type="entry name" value="PAS"/>
    <property type="match status" value="1"/>
</dbReference>
<keyword evidence="10" id="KW-0548">Nucleotidyltransferase</keyword>
<dbReference type="CDD" id="cd01949">
    <property type="entry name" value="GGDEF"/>
    <property type="match status" value="1"/>
</dbReference>
<dbReference type="InterPro" id="IPR001610">
    <property type="entry name" value="PAC"/>
</dbReference>